<dbReference type="FunFam" id="3.20.20.80:FF:000004">
    <property type="entry name" value="Beta-glucosidase 6-phospho-beta-glucosidase"/>
    <property type="match status" value="1"/>
</dbReference>
<dbReference type="NCBIfam" id="NF007154">
    <property type="entry name" value="PRK09589.1"/>
    <property type="match status" value="1"/>
</dbReference>
<gene>
    <name evidence="7" type="ORF">SAMN04488100_12123</name>
</gene>
<evidence type="ECO:0000256" key="4">
    <source>
        <dbReference type="PROSITE-ProRule" id="PRU10055"/>
    </source>
</evidence>
<dbReference type="PROSITE" id="PS00572">
    <property type="entry name" value="GLYCOSYL_HYDROL_F1_1"/>
    <property type="match status" value="1"/>
</dbReference>
<dbReference type="AlphaFoldDB" id="A0A1H7V2J2"/>
<dbReference type="InterPro" id="IPR001360">
    <property type="entry name" value="Glyco_hydro_1"/>
</dbReference>
<dbReference type="GO" id="GO:0008422">
    <property type="term" value="F:beta-glucosidase activity"/>
    <property type="evidence" value="ECO:0007669"/>
    <property type="project" value="TreeGrafter"/>
</dbReference>
<evidence type="ECO:0000313" key="7">
    <source>
        <dbReference type="EMBL" id="SEM03128.1"/>
    </source>
</evidence>
<evidence type="ECO:0000256" key="6">
    <source>
        <dbReference type="RuleBase" id="RU004468"/>
    </source>
</evidence>
<dbReference type="STRING" id="426703.SAMN04488100_12123"/>
<feature type="active site" description="Nucleophile" evidence="4">
    <location>
        <position position="381"/>
    </location>
</feature>
<dbReference type="PROSITE" id="PS00653">
    <property type="entry name" value="GLYCOSYL_HYDROL_F1_2"/>
    <property type="match status" value="1"/>
</dbReference>
<dbReference type="Pfam" id="PF00232">
    <property type="entry name" value="Glyco_hydro_1"/>
    <property type="match status" value="1"/>
</dbReference>
<dbReference type="InterPro" id="IPR018120">
    <property type="entry name" value="Glyco_hydro_1_AS"/>
</dbReference>
<evidence type="ECO:0000256" key="3">
    <source>
        <dbReference type="ARBA" id="ARBA00023295"/>
    </source>
</evidence>
<comment type="similarity">
    <text evidence="1 5">Belongs to the glycosyl hydrolase 1 family.</text>
</comment>
<evidence type="ECO:0000256" key="5">
    <source>
        <dbReference type="RuleBase" id="RU003690"/>
    </source>
</evidence>
<dbReference type="Proteomes" id="UP000198548">
    <property type="component" value="Unassembled WGS sequence"/>
</dbReference>
<dbReference type="InterPro" id="IPR017853">
    <property type="entry name" value="GH"/>
</dbReference>
<name>A0A1H7V2J2_9LACT</name>
<dbReference type="PANTHER" id="PTHR10353">
    <property type="entry name" value="GLYCOSYL HYDROLASE"/>
    <property type="match status" value="1"/>
</dbReference>
<organism evidence="7 8">
    <name type="scientific">Alkalibacterium putridalgicola</name>
    <dbReference type="NCBI Taxonomy" id="426703"/>
    <lineage>
        <taxon>Bacteria</taxon>
        <taxon>Bacillati</taxon>
        <taxon>Bacillota</taxon>
        <taxon>Bacilli</taxon>
        <taxon>Lactobacillales</taxon>
        <taxon>Carnobacteriaceae</taxon>
        <taxon>Alkalibacterium</taxon>
    </lineage>
</organism>
<dbReference type="GO" id="GO:0016052">
    <property type="term" value="P:carbohydrate catabolic process"/>
    <property type="evidence" value="ECO:0007669"/>
    <property type="project" value="TreeGrafter"/>
</dbReference>
<protein>
    <submittedName>
        <fullName evidence="7">6-phospho-beta-glucosidase</fullName>
    </submittedName>
</protein>
<dbReference type="EMBL" id="FOBL01000021">
    <property type="protein sequence ID" value="SEM03128.1"/>
    <property type="molecule type" value="Genomic_DNA"/>
</dbReference>
<evidence type="ECO:0000313" key="8">
    <source>
        <dbReference type="Proteomes" id="UP000198548"/>
    </source>
</evidence>
<dbReference type="PANTHER" id="PTHR10353:SF85">
    <property type="entry name" value="ARYL-PHOSPHO-BETA-D-GLUCOSIDASE BGLA"/>
    <property type="match status" value="1"/>
</dbReference>
<dbReference type="PRINTS" id="PR00131">
    <property type="entry name" value="GLHYDRLASE1"/>
</dbReference>
<sequence length="492" mass="56666">MMTQMNDTFPKDFLWGGAVAAHQIEGAYDADGKGLSTADVLTAGNRESPRQITQGVLPGQYYPNHEAIDFYHRYKEDIKLFKELGLKAFRTSINWSRIFPNGDDVEPNEAGLKFYDDLFDELLKNGIEPVITLSHFEIPYALYENYGGFKNRKLIDFFVRYAETVMNRYKDKVTYWMTFNEINNQLDTFDELHTWTNSAVLFEEGDNKEEVTVQASLNELIASAKAVKIGKAINPDFQIGCMMAYVPVYPYACHPKDMLASSKMMERRFFYSDVHVRGEIPIYALKRWEREGFDLEYTEEDLLSLKEGTVDYIGFSYYMSTAVTTLDDLDGQPIRDFPEAKVVGNPYLEANDWGWQIDPDGLRYTLNTVYQRYNKPLFIVENGMGAYDTVDSDGKIRDDYRVEYLEAHIKAMHEAIAIDGVDVMGYTPWGVIDIVSFGSGEMEKRYGFIYVDKDNQGNGTLKRRKKESFAWYQKVIEENGLQDYISGVDDKM</sequence>
<dbReference type="GO" id="GO:0005829">
    <property type="term" value="C:cytosol"/>
    <property type="evidence" value="ECO:0007669"/>
    <property type="project" value="TreeGrafter"/>
</dbReference>
<keyword evidence="2 6" id="KW-0378">Hydrolase</keyword>
<reference evidence="7 8" key="1">
    <citation type="submission" date="2016-10" db="EMBL/GenBank/DDBJ databases">
        <authorList>
            <person name="de Groot N.N."/>
        </authorList>
    </citation>
    <scope>NUCLEOTIDE SEQUENCE [LARGE SCALE GENOMIC DNA]</scope>
    <source>
        <strain evidence="7 8">DSM 19182</strain>
    </source>
</reference>
<keyword evidence="3 6" id="KW-0326">Glycosidase</keyword>
<dbReference type="Gene3D" id="3.20.20.80">
    <property type="entry name" value="Glycosidases"/>
    <property type="match status" value="1"/>
</dbReference>
<evidence type="ECO:0000256" key="2">
    <source>
        <dbReference type="ARBA" id="ARBA00022801"/>
    </source>
</evidence>
<dbReference type="SUPFAM" id="SSF51445">
    <property type="entry name" value="(Trans)glycosidases"/>
    <property type="match status" value="1"/>
</dbReference>
<accession>A0A1H7V2J2</accession>
<dbReference type="InterPro" id="IPR033132">
    <property type="entry name" value="GH_1_N_CS"/>
</dbReference>
<evidence type="ECO:0000256" key="1">
    <source>
        <dbReference type="ARBA" id="ARBA00010838"/>
    </source>
</evidence>
<proteinExistence type="inferred from homology"/>